<dbReference type="PANTHER" id="PTHR30005:SF0">
    <property type="entry name" value="RETROGRADE REGULATION PROTEIN 2"/>
    <property type="match status" value="1"/>
</dbReference>
<dbReference type="STRING" id="81857.IV38_GL001771"/>
<dbReference type="InterPro" id="IPR048950">
    <property type="entry name" value="Ppx_GppA_C"/>
</dbReference>
<evidence type="ECO:0000313" key="7">
    <source>
        <dbReference type="Proteomes" id="UP000051751"/>
    </source>
</evidence>
<evidence type="ECO:0000259" key="3">
    <source>
        <dbReference type="Pfam" id="PF21447"/>
    </source>
</evidence>
<dbReference type="InterPro" id="IPR050273">
    <property type="entry name" value="GppA/Ppx_hydrolase"/>
</dbReference>
<dbReference type="Gene3D" id="1.10.3210.10">
    <property type="entry name" value="Hypothetical protein af1432"/>
    <property type="match status" value="1"/>
</dbReference>
<gene>
    <name evidence="4" type="ORF">IV38_GL001771</name>
    <name evidence="5" type="ORF">IV40_GL001785</name>
</gene>
<dbReference type="Proteomes" id="UP000051751">
    <property type="component" value="Unassembled WGS sequence"/>
</dbReference>
<dbReference type="SUPFAM" id="SSF53067">
    <property type="entry name" value="Actin-like ATPase domain"/>
    <property type="match status" value="2"/>
</dbReference>
<dbReference type="InterPro" id="IPR043129">
    <property type="entry name" value="ATPase_NBD"/>
</dbReference>
<evidence type="ECO:0000256" key="1">
    <source>
        <dbReference type="ARBA" id="ARBA00007125"/>
    </source>
</evidence>
<dbReference type="InterPro" id="IPR003695">
    <property type="entry name" value="Ppx_GppA_N"/>
</dbReference>
<dbReference type="AlphaFoldDB" id="A0A0R2FSV6"/>
<comment type="caution">
    <text evidence="5">The sequence shown here is derived from an EMBL/GenBank/DDBJ whole genome shotgun (WGS) entry which is preliminary data.</text>
</comment>
<dbReference type="Gene3D" id="3.30.420.150">
    <property type="entry name" value="Exopolyphosphatase. Domain 2"/>
    <property type="match status" value="1"/>
</dbReference>
<dbReference type="PATRIC" id="fig|81857.3.peg.1788"/>
<dbReference type="InterPro" id="IPR003607">
    <property type="entry name" value="HD/PDEase_dom"/>
</dbReference>
<dbReference type="Proteomes" id="UP000051645">
    <property type="component" value="Unassembled WGS sequence"/>
</dbReference>
<dbReference type="EMBL" id="JQAT01000005">
    <property type="protein sequence ID" value="KRN27931.1"/>
    <property type="molecule type" value="Genomic_DNA"/>
</dbReference>
<evidence type="ECO:0000313" key="6">
    <source>
        <dbReference type="Proteomes" id="UP000051645"/>
    </source>
</evidence>
<proteinExistence type="inferred from homology"/>
<dbReference type="RefSeq" id="WP_057770547.1">
    <property type="nucleotide sequence ID" value="NZ_JQAT01000005.1"/>
</dbReference>
<dbReference type="Pfam" id="PF02541">
    <property type="entry name" value="Ppx-GppA"/>
    <property type="match status" value="1"/>
</dbReference>
<dbReference type="GO" id="GO:0016462">
    <property type="term" value="F:pyrophosphatase activity"/>
    <property type="evidence" value="ECO:0007669"/>
    <property type="project" value="TreeGrafter"/>
</dbReference>
<evidence type="ECO:0000259" key="2">
    <source>
        <dbReference type="Pfam" id="PF02541"/>
    </source>
</evidence>
<organism evidence="5 6">
    <name type="scientific">Lactobacillus selangorensis</name>
    <dbReference type="NCBI Taxonomy" id="81857"/>
    <lineage>
        <taxon>Bacteria</taxon>
        <taxon>Bacillati</taxon>
        <taxon>Bacillota</taxon>
        <taxon>Bacilli</taxon>
        <taxon>Lactobacillales</taxon>
        <taxon>Lactobacillaceae</taxon>
        <taxon>Lactobacillus</taxon>
    </lineage>
</organism>
<dbReference type="PANTHER" id="PTHR30005">
    <property type="entry name" value="EXOPOLYPHOSPHATASE"/>
    <property type="match status" value="1"/>
</dbReference>
<dbReference type="CDD" id="cd00077">
    <property type="entry name" value="HDc"/>
    <property type="match status" value="1"/>
</dbReference>
<reference evidence="6 7" key="1">
    <citation type="journal article" date="2015" name="Genome Announc.">
        <title>Expanding the biotechnology potential of lactobacilli through comparative genomics of 213 strains and associated genera.</title>
        <authorList>
            <person name="Sun Z."/>
            <person name="Harris H.M."/>
            <person name="McCann A."/>
            <person name="Guo C."/>
            <person name="Argimon S."/>
            <person name="Zhang W."/>
            <person name="Yang X."/>
            <person name="Jeffery I.B."/>
            <person name="Cooney J.C."/>
            <person name="Kagawa T.F."/>
            <person name="Liu W."/>
            <person name="Song Y."/>
            <person name="Salvetti E."/>
            <person name="Wrobel A."/>
            <person name="Rasinkangas P."/>
            <person name="Parkhill J."/>
            <person name="Rea M.C."/>
            <person name="O'Sullivan O."/>
            <person name="Ritari J."/>
            <person name="Douillard F.P."/>
            <person name="Paul Ross R."/>
            <person name="Yang R."/>
            <person name="Briner A.E."/>
            <person name="Felis G.E."/>
            <person name="de Vos W.M."/>
            <person name="Barrangou R."/>
            <person name="Klaenhammer T.R."/>
            <person name="Caufield P.W."/>
            <person name="Cui Y."/>
            <person name="Zhang H."/>
            <person name="O'Toole P.W."/>
        </authorList>
    </citation>
    <scope>NUCLEOTIDE SEQUENCE [LARGE SCALE GENOMIC DNA]</scope>
    <source>
        <strain evidence="4 7">ATCC BAA-66</strain>
        <strain evidence="5 6">DSM 13344</strain>
    </source>
</reference>
<feature type="domain" description="Ppx/GppA phosphatase N-terminal" evidence="2">
    <location>
        <begin position="27"/>
        <end position="301"/>
    </location>
</feature>
<evidence type="ECO:0000313" key="4">
    <source>
        <dbReference type="EMBL" id="KRN27931.1"/>
    </source>
</evidence>
<dbReference type="Gene3D" id="3.30.420.40">
    <property type="match status" value="1"/>
</dbReference>
<keyword evidence="6" id="KW-1185">Reference proteome</keyword>
<sequence>MAKKVDYGVIVIGAQSVYCSIINLKTLQELERVEYEVSIGDDVFARHEIQIETVDTVIEALTACQRLLKDYGLKPDRVVATNAFHEAANAEYVRNQIYVRTGLEIEWINPSQEALYRNQAAAVYLPKFNEIVKDGTLLLDVSSGNVELTAYTGGQFIFSRNLKIGPLRIEEVMQDVKRLAPNYIEILRDYIDSQINEFKRMLPDSLKFDNIILMGSSISIFENAIPNKKMATKVTGTRVKGLYEEILHASDQYLIEHYHVSADKVPQVLPTVVMLNELLELLKVKTVYLSQLKLIDGVAVNAAVQNGKKIGSWDSDAETIRSAVNLSNRYHVDPKHRDSTVKFALTLFDRLKKIHGLGKKERLLLHIAALVNDVGSYVDNHNHYFHSDYIIRASKIVGLSSTAQLMVAAIARYHSTDTPSAELDRFDQLPIDKRMTIAKLTAILRLADALDASRQQKITKISVSVRDPQVIVTATAKENFELEKWTFQRKGKFFEEVYGLQPILKGKGRL</sequence>
<dbReference type="Pfam" id="PF21447">
    <property type="entry name" value="Ppx-GppA_III"/>
    <property type="match status" value="1"/>
</dbReference>
<dbReference type="EMBL" id="JQAZ01000006">
    <property type="protein sequence ID" value="KRN30598.1"/>
    <property type="molecule type" value="Genomic_DNA"/>
</dbReference>
<name>A0A0R2FSV6_9LACO</name>
<protein>
    <submittedName>
        <fullName evidence="5">Exopolyphosphatase</fullName>
    </submittedName>
</protein>
<dbReference type="OrthoDB" id="9814545at2"/>
<comment type="similarity">
    <text evidence="1">Belongs to the GppA/Ppx family.</text>
</comment>
<dbReference type="SUPFAM" id="SSF109604">
    <property type="entry name" value="HD-domain/PDEase-like"/>
    <property type="match status" value="1"/>
</dbReference>
<accession>A0A0R2FSV6</accession>
<evidence type="ECO:0000313" key="5">
    <source>
        <dbReference type="EMBL" id="KRN30598.1"/>
    </source>
</evidence>
<feature type="domain" description="Ppx/GppA phosphatase C-terminal" evidence="3">
    <location>
        <begin position="321"/>
        <end position="467"/>
    </location>
</feature>